<evidence type="ECO:0000259" key="3">
    <source>
        <dbReference type="PROSITE" id="PS51898"/>
    </source>
</evidence>
<proteinExistence type="predicted"/>
<dbReference type="InterPro" id="IPR013762">
    <property type="entry name" value="Integrase-like_cat_sf"/>
</dbReference>
<reference evidence="4 5" key="1">
    <citation type="submission" date="2016-11" db="EMBL/GenBank/DDBJ databases">
        <authorList>
            <person name="Jaros S."/>
            <person name="Januszkiewicz K."/>
            <person name="Wedrychowicz H."/>
        </authorList>
    </citation>
    <scope>NUCLEOTIDE SEQUENCE [LARGE SCALE GENOMIC DNA]</scope>
    <source>
        <strain evidence="4 5">DSM 29589</strain>
    </source>
</reference>
<accession>A0A1M7EZC7</accession>
<sequence>MQIETLQHVYQLLPDIYSETSRDAYRAAFRRAERLTNKKLSQLAADERAWEQELSKIVWAGEFRAKTPEAAERAFETWGGKIPAAIRRARKHTGSGPAGDRDAQGAWDRIADYVSDVENCFDETGQRILPNMSGLSIANLRARLGHMRPQTVDTEGAIEALRKLPADKTESYRNAVRFFNRLIREQNCHAPIADLLPNSPVGTLPTRRDAPIDWSLFSQEFLDARDTALDEAVGTEADKKSSRAARISARRQNKRTRRRRVFNPDATRKNYVRSLSWLARHAEAERADVYDVKTLGDLVTEERVEAAVNRFIARSQSDEELRDTKQTSSLKSYLSALVSLVRRNGMDEDLVFALEDIADDPDYVSDRAGEMSATREEFIRLVDRDPAIVRAIVAGPETLMKESRRGFDRWERSRDSQQAETLHLSVASAAMAVQLARPLRTRNVNEFDAGGQGADLIAPRRAGAQAWIEIDRTKVKNRRAIEGPVPEWLWAVLEAWQDEGRPLWIARHKKTGCRDTDALFPGTRGGYLTRSTFNKCWNRGMSRLGLTGLTPHMMRHVAATLYLAVHPGDYHVVAALLCDELKTVEQFYSRGEGRAAAELFAQVLEDLHPTLRLRGAA</sequence>
<dbReference type="GO" id="GO:0015074">
    <property type="term" value="P:DNA integration"/>
    <property type="evidence" value="ECO:0007669"/>
    <property type="project" value="InterPro"/>
</dbReference>
<evidence type="ECO:0000256" key="2">
    <source>
        <dbReference type="SAM" id="MobiDB-lite"/>
    </source>
</evidence>
<dbReference type="SUPFAM" id="SSF56349">
    <property type="entry name" value="DNA breaking-rejoining enzymes"/>
    <property type="match status" value="1"/>
</dbReference>
<gene>
    <name evidence="4" type="ORF">SAMN05444398_1086</name>
</gene>
<dbReference type="GO" id="GO:0006310">
    <property type="term" value="P:DNA recombination"/>
    <property type="evidence" value="ECO:0007669"/>
    <property type="project" value="UniProtKB-KW"/>
</dbReference>
<dbReference type="InterPro" id="IPR002104">
    <property type="entry name" value="Integrase_catalytic"/>
</dbReference>
<keyword evidence="1" id="KW-0233">DNA recombination</keyword>
<dbReference type="Gene3D" id="1.10.443.10">
    <property type="entry name" value="Intergrase catalytic core"/>
    <property type="match status" value="1"/>
</dbReference>
<dbReference type="Pfam" id="PF00589">
    <property type="entry name" value="Phage_integrase"/>
    <property type="match status" value="1"/>
</dbReference>
<feature type="domain" description="Tyr recombinase" evidence="3">
    <location>
        <begin position="384"/>
        <end position="605"/>
    </location>
</feature>
<keyword evidence="5" id="KW-1185">Reference proteome</keyword>
<evidence type="ECO:0000256" key="1">
    <source>
        <dbReference type="ARBA" id="ARBA00023172"/>
    </source>
</evidence>
<dbReference type="AlphaFoldDB" id="A0A1M7EZC7"/>
<dbReference type="OrthoDB" id="7731265at2"/>
<dbReference type="EMBL" id="FRBR01000008">
    <property type="protein sequence ID" value="SHL96848.1"/>
    <property type="molecule type" value="Genomic_DNA"/>
</dbReference>
<dbReference type="STRING" id="337701.SAMN05444398_1086"/>
<dbReference type="GO" id="GO:0003677">
    <property type="term" value="F:DNA binding"/>
    <property type="evidence" value="ECO:0007669"/>
    <property type="project" value="InterPro"/>
</dbReference>
<dbReference type="InterPro" id="IPR011010">
    <property type="entry name" value="DNA_brk_join_enz"/>
</dbReference>
<dbReference type="Proteomes" id="UP000183974">
    <property type="component" value="Unassembled WGS sequence"/>
</dbReference>
<name>A0A1M7EZC7_9RHOB</name>
<evidence type="ECO:0000313" key="5">
    <source>
        <dbReference type="Proteomes" id="UP000183974"/>
    </source>
</evidence>
<organism evidence="4 5">
    <name type="scientific">Roseovarius pacificus</name>
    <dbReference type="NCBI Taxonomy" id="337701"/>
    <lineage>
        <taxon>Bacteria</taxon>
        <taxon>Pseudomonadati</taxon>
        <taxon>Pseudomonadota</taxon>
        <taxon>Alphaproteobacteria</taxon>
        <taxon>Rhodobacterales</taxon>
        <taxon>Roseobacteraceae</taxon>
        <taxon>Roseovarius</taxon>
    </lineage>
</organism>
<feature type="region of interest" description="Disordered" evidence="2">
    <location>
        <begin position="233"/>
        <end position="255"/>
    </location>
</feature>
<protein>
    <submittedName>
        <fullName evidence="4">Phage integrase family protein</fullName>
    </submittedName>
</protein>
<evidence type="ECO:0000313" key="4">
    <source>
        <dbReference type="EMBL" id="SHL96848.1"/>
    </source>
</evidence>
<dbReference type="PROSITE" id="PS51898">
    <property type="entry name" value="TYR_RECOMBINASE"/>
    <property type="match status" value="1"/>
</dbReference>
<dbReference type="RefSeq" id="WP_073035320.1">
    <property type="nucleotide sequence ID" value="NZ_BMLR01000009.1"/>
</dbReference>